<name>A0A0M9ADR2_9HYME</name>
<proteinExistence type="predicted"/>
<organism evidence="1 2">
    <name type="scientific">Melipona quadrifasciata</name>
    <dbReference type="NCBI Taxonomy" id="166423"/>
    <lineage>
        <taxon>Eukaryota</taxon>
        <taxon>Metazoa</taxon>
        <taxon>Ecdysozoa</taxon>
        <taxon>Arthropoda</taxon>
        <taxon>Hexapoda</taxon>
        <taxon>Insecta</taxon>
        <taxon>Pterygota</taxon>
        <taxon>Neoptera</taxon>
        <taxon>Endopterygota</taxon>
        <taxon>Hymenoptera</taxon>
        <taxon>Apocrita</taxon>
        <taxon>Aculeata</taxon>
        <taxon>Apoidea</taxon>
        <taxon>Anthophila</taxon>
        <taxon>Apidae</taxon>
        <taxon>Melipona</taxon>
    </lineage>
</organism>
<evidence type="ECO:0000313" key="1">
    <source>
        <dbReference type="EMBL" id="KOX81233.1"/>
    </source>
</evidence>
<evidence type="ECO:0000313" key="2">
    <source>
        <dbReference type="Proteomes" id="UP000053105"/>
    </source>
</evidence>
<dbReference type="Proteomes" id="UP000053105">
    <property type="component" value="Unassembled WGS sequence"/>
</dbReference>
<keyword evidence="2" id="KW-1185">Reference proteome</keyword>
<accession>A0A0M9ADR2</accession>
<dbReference type="EMBL" id="KQ435689">
    <property type="protein sequence ID" value="KOX81233.1"/>
    <property type="molecule type" value="Genomic_DNA"/>
</dbReference>
<gene>
    <name evidence="1" type="ORF">WN51_00141</name>
</gene>
<protein>
    <submittedName>
        <fullName evidence="1">Uncharacterized protein</fullName>
    </submittedName>
</protein>
<dbReference type="AlphaFoldDB" id="A0A0M9ADR2"/>
<reference evidence="1 2" key="1">
    <citation type="submission" date="2015-07" db="EMBL/GenBank/DDBJ databases">
        <title>The genome of Melipona quadrifasciata.</title>
        <authorList>
            <person name="Pan H."/>
            <person name="Kapheim K."/>
        </authorList>
    </citation>
    <scope>NUCLEOTIDE SEQUENCE [LARGE SCALE GENOMIC DNA]</scope>
    <source>
        <strain evidence="1">0111107301</strain>
        <tissue evidence="1">Whole body</tissue>
    </source>
</reference>
<sequence length="158" mass="18526">MSNLWYFSVPHTEWWNREIYTHYTSSLNRFGQTCGSPCPVNKHKCLFESNPQYTSTLITIPHSLDKTYDPPCLVNKHKRNRKSLLESNLQYARLITVNFLVVWTWLRVFTRGSQVGVLTDAIRYKKALHLCRTRNVAFWVNICRTVDANPDLLSTYVV</sequence>